<protein>
    <submittedName>
        <fullName evidence="1">Uncharacterized protein</fullName>
    </submittedName>
</protein>
<accession>A0A976UAP2</accession>
<sequence length="65" mass="7639">MRVISLNEFMDLEFQFCFKCGSKKYCQFYANNAIYRVCNDCIKKQDIIDFFNGKNISTKCLGCNL</sequence>
<evidence type="ECO:0000313" key="1">
    <source>
        <dbReference type="EMBL" id="UVF62414.1"/>
    </source>
</evidence>
<evidence type="ECO:0000313" key="2">
    <source>
        <dbReference type="Proteomes" id="UP001156973"/>
    </source>
</evidence>
<dbReference type="KEGG" id="vg:80544965"/>
<name>A0A976UAP2_9CAUD</name>
<keyword evidence="2" id="KW-1185">Reference proteome</keyword>
<proteinExistence type="predicted"/>
<dbReference type="EMBL" id="ON649701">
    <property type="protein sequence ID" value="UVF62414.1"/>
    <property type="molecule type" value="Genomic_DNA"/>
</dbReference>
<organism evidence="1 2">
    <name type="scientific">Nitrososphaeria virus YSH_922147</name>
    <dbReference type="NCBI Taxonomy" id="3071323"/>
    <lineage>
        <taxon>Viruses</taxon>
        <taxon>Duplodnaviria</taxon>
        <taxon>Heunggongvirae</taxon>
        <taxon>Uroviricota</taxon>
        <taxon>Caudoviricetes</taxon>
        <taxon>Juravirales</taxon>
        <taxon>Yangangviridae</taxon>
        <taxon>Mathaucavirus</taxon>
        <taxon>Mathaucavirus yangshanense</taxon>
    </lineage>
</organism>
<dbReference type="Proteomes" id="UP001156973">
    <property type="component" value="Segment"/>
</dbReference>
<reference evidence="1 2" key="1">
    <citation type="submission" date="2022-05" db="EMBL/GenBank/DDBJ databases">
        <title>Diverse viruses of marine archaea discovered using metagenomics.</title>
        <authorList>
            <person name="Zhou Y."/>
        </authorList>
    </citation>
    <scope>NUCLEOTIDE SEQUENCE [LARGE SCALE GENOMIC DNA]</scope>
    <source>
        <strain evidence="1">YSH_922147</strain>
    </source>
</reference>